<evidence type="ECO:0000259" key="2">
    <source>
        <dbReference type="PROSITE" id="PS00022"/>
    </source>
</evidence>
<feature type="domain" description="EGF-like" evidence="2 3">
    <location>
        <begin position="127"/>
        <end position="138"/>
    </location>
</feature>
<gene>
    <name evidence="4" type="ORF">MCOR_21589</name>
</gene>
<dbReference type="PANTHER" id="PTHR46534:SF2">
    <property type="entry name" value="VWFD DOMAIN-CONTAINING PROTEIN"/>
    <property type="match status" value="1"/>
</dbReference>
<keyword evidence="1" id="KW-0472">Membrane</keyword>
<dbReference type="InterPro" id="IPR035234">
    <property type="entry name" value="IgGFc-bd_N"/>
</dbReference>
<organism evidence="4 5">
    <name type="scientific">Mytilus coruscus</name>
    <name type="common">Sea mussel</name>
    <dbReference type="NCBI Taxonomy" id="42192"/>
    <lineage>
        <taxon>Eukaryota</taxon>
        <taxon>Metazoa</taxon>
        <taxon>Spiralia</taxon>
        <taxon>Lophotrochozoa</taxon>
        <taxon>Mollusca</taxon>
        <taxon>Bivalvia</taxon>
        <taxon>Autobranchia</taxon>
        <taxon>Pteriomorphia</taxon>
        <taxon>Mytilida</taxon>
        <taxon>Mytiloidea</taxon>
        <taxon>Mytilidae</taxon>
        <taxon>Mytilinae</taxon>
        <taxon>Mytilus</taxon>
    </lineage>
</organism>
<feature type="transmembrane region" description="Helical" evidence="1">
    <location>
        <begin position="47"/>
        <end position="69"/>
    </location>
</feature>
<dbReference type="PROSITE" id="PS00022">
    <property type="entry name" value="EGF_1"/>
    <property type="match status" value="1"/>
</dbReference>
<dbReference type="Pfam" id="PF17517">
    <property type="entry name" value="IgGFc_binding"/>
    <property type="match status" value="1"/>
</dbReference>
<proteinExistence type="predicted"/>
<reference evidence="4 5" key="1">
    <citation type="submission" date="2020-06" db="EMBL/GenBank/DDBJ databases">
        <authorList>
            <person name="Li R."/>
            <person name="Bekaert M."/>
        </authorList>
    </citation>
    <scope>NUCLEOTIDE SEQUENCE [LARGE SCALE GENOMIC DNA]</scope>
    <source>
        <strain evidence="5">wild</strain>
    </source>
</reference>
<dbReference type="Proteomes" id="UP000507470">
    <property type="component" value="Unassembled WGS sequence"/>
</dbReference>
<evidence type="ECO:0000313" key="5">
    <source>
        <dbReference type="Proteomes" id="UP000507470"/>
    </source>
</evidence>
<dbReference type="OrthoDB" id="6119669at2759"/>
<evidence type="ECO:0000256" key="1">
    <source>
        <dbReference type="SAM" id="Phobius"/>
    </source>
</evidence>
<evidence type="ECO:0000259" key="3">
    <source>
        <dbReference type="PROSITE" id="PS01186"/>
    </source>
</evidence>
<keyword evidence="1" id="KW-0812">Transmembrane</keyword>
<protein>
    <recommendedName>
        <fullName evidence="2 3">EGF-like domain-containing protein</fullName>
    </recommendedName>
</protein>
<dbReference type="PANTHER" id="PTHR46534">
    <property type="entry name" value="IGGFC_BINDING DOMAIN-CONTAINING PROTEIN"/>
    <property type="match status" value="1"/>
</dbReference>
<evidence type="ECO:0000313" key="4">
    <source>
        <dbReference type="EMBL" id="CAC5386110.1"/>
    </source>
</evidence>
<keyword evidence="1" id="KW-1133">Transmembrane helix</keyword>
<dbReference type="AlphaFoldDB" id="A0A6J8BSQ1"/>
<dbReference type="EMBL" id="CACVKT020003840">
    <property type="protein sequence ID" value="CAC5386110.1"/>
    <property type="molecule type" value="Genomic_DNA"/>
</dbReference>
<name>A0A6J8BSQ1_MYTCO</name>
<keyword evidence="5" id="KW-1185">Reference proteome</keyword>
<accession>A0A6J8BSQ1</accession>
<sequence length="506" mass="57056">MAELEMQEYEQLNRNKETTYDVIKVDKGTIEMNHLVIQSWSQFFKNVLLILIVSLFSAGVVSIVTYFTICAQLEQKLADIDRKLAKIEKKNMTKLQETDNKENTYLDNNTMCYNGKSWQRLNDSKSCVCAAGFLGKQCEYSDGKDTSFMVVFHEGVRSPMPTILVASESTARLSVLYFNNNTNQSITIDKNNTEYILSTSVLPSDGIHMVGVEIHSDVKINVYGFLNGDRGSEGYLSMPMKFASTKYIIPTLTAFTAGYGFKNLLALLPIYQNTAVRTLITASKPVFVVSGNQCNYAVQLQISKGGCQPFIELILPTDQLDNIFITPHISTRLNNTVRIQTANSTKLNVKFGNRNISKTLKAREYWDFYYNTTSFIFASNDILVMSYPHGLEGGKGDPFMMTIPGVNQYLYEYDFAVPTGFDSFISITVKRNSIDGVLLDGEFPNITSVLNISEGRIHYSTFSVPISDGAHHIEHRGKVRFGLWVYGNRFYDVYGYPAGLAYKIYH</sequence>
<dbReference type="InterPro" id="IPR000742">
    <property type="entry name" value="EGF"/>
</dbReference>
<dbReference type="PROSITE" id="PS01186">
    <property type="entry name" value="EGF_2"/>
    <property type="match status" value="1"/>
</dbReference>